<dbReference type="PRINTS" id="PR00080">
    <property type="entry name" value="SDRFAMILY"/>
</dbReference>
<evidence type="ECO:0000256" key="1">
    <source>
        <dbReference type="ARBA" id="ARBA00006484"/>
    </source>
</evidence>
<evidence type="ECO:0000313" key="4">
    <source>
        <dbReference type="Proteomes" id="UP000236724"/>
    </source>
</evidence>
<dbReference type="AlphaFoldDB" id="A0A1H6FCV4"/>
<dbReference type="InterPro" id="IPR020904">
    <property type="entry name" value="Sc_DH/Rdtase_CS"/>
</dbReference>
<dbReference type="InterPro" id="IPR002347">
    <property type="entry name" value="SDR_fam"/>
</dbReference>
<proteinExistence type="inferred from homology"/>
<comment type="similarity">
    <text evidence="1">Belongs to the short-chain dehydrogenases/reductases (SDR) family.</text>
</comment>
<dbReference type="PANTHER" id="PTHR43639:SF1">
    <property type="entry name" value="SHORT-CHAIN DEHYDROGENASE_REDUCTASE FAMILY PROTEIN"/>
    <property type="match status" value="1"/>
</dbReference>
<dbReference type="PRINTS" id="PR00081">
    <property type="entry name" value="GDHRDH"/>
</dbReference>
<keyword evidence="4" id="KW-1185">Reference proteome</keyword>
<dbReference type="NCBIfam" id="NF006598">
    <property type="entry name" value="PRK09135.1"/>
    <property type="match status" value="1"/>
</dbReference>
<evidence type="ECO:0000313" key="3">
    <source>
        <dbReference type="EMBL" id="SEH07887.1"/>
    </source>
</evidence>
<dbReference type="RefSeq" id="WP_103921482.1">
    <property type="nucleotide sequence ID" value="NZ_FMSV02000542.1"/>
</dbReference>
<sequence length="247" mass="26912">MKSNKPVVFITGAAKRVGAVVARHLHSQGFNLVLHYRHSAQEARDLQSELHAVRPDSVLLLQADLLQSKLLPSLVQKIIQHWGRLDALINNASSFYPTPVAKATEADWDDLLGSNLKAPFFLAQAAAPHLAKQQGCIINMVDIHGKQPLKKHPIYSIAKAGLIMMTRSLARELGADVRVNAIAPGAILWPENDMDELARQRIISSTALKRPGCPDDIARSIAFLLKDAPYITGQVIAVDGGRSLGYA</sequence>
<gene>
    <name evidence="3" type="primary">fabG_3</name>
    <name evidence="3" type="ORF">MBHS_03774</name>
</gene>
<dbReference type="GO" id="GO:0004316">
    <property type="term" value="F:3-oxoacyl-[acyl-carrier-protein] reductase (NADPH) activity"/>
    <property type="evidence" value="ECO:0007669"/>
    <property type="project" value="UniProtKB-EC"/>
</dbReference>
<dbReference type="PANTHER" id="PTHR43639">
    <property type="entry name" value="OXIDOREDUCTASE, SHORT-CHAIN DEHYDROGENASE/REDUCTASE FAMILY (AFU_ORTHOLOGUE AFUA_5G02870)"/>
    <property type="match status" value="1"/>
</dbReference>
<keyword evidence="2 3" id="KW-0560">Oxidoreductase</keyword>
<organism evidence="3 4">
    <name type="scientific">Candidatus Venteria ishoeyi</name>
    <dbReference type="NCBI Taxonomy" id="1899563"/>
    <lineage>
        <taxon>Bacteria</taxon>
        <taxon>Pseudomonadati</taxon>
        <taxon>Pseudomonadota</taxon>
        <taxon>Gammaproteobacteria</taxon>
        <taxon>Thiotrichales</taxon>
        <taxon>Thiotrichaceae</taxon>
        <taxon>Venteria</taxon>
    </lineage>
</organism>
<accession>A0A1H6FCV4</accession>
<dbReference type="Pfam" id="PF13561">
    <property type="entry name" value="adh_short_C2"/>
    <property type="match status" value="1"/>
</dbReference>
<dbReference type="Gene3D" id="3.40.50.720">
    <property type="entry name" value="NAD(P)-binding Rossmann-like Domain"/>
    <property type="match status" value="1"/>
</dbReference>
<protein>
    <submittedName>
        <fullName evidence="3">3-oxoacyl-[acyl-carrier-protein] reductase FabG</fullName>
        <ecNumber evidence="3">1.1.1.100</ecNumber>
    </submittedName>
</protein>
<reference evidence="3 4" key="1">
    <citation type="submission" date="2016-10" db="EMBL/GenBank/DDBJ databases">
        <authorList>
            <person name="de Groot N.N."/>
        </authorList>
    </citation>
    <scope>NUCLEOTIDE SEQUENCE [LARGE SCALE GENOMIC DNA]</scope>
    <source>
        <strain evidence="3">MBHS1</strain>
    </source>
</reference>
<dbReference type="SUPFAM" id="SSF51735">
    <property type="entry name" value="NAD(P)-binding Rossmann-fold domains"/>
    <property type="match status" value="1"/>
</dbReference>
<dbReference type="EMBL" id="FMSV02000542">
    <property type="protein sequence ID" value="SEH07887.1"/>
    <property type="molecule type" value="Genomic_DNA"/>
</dbReference>
<name>A0A1H6FCV4_9GAMM</name>
<dbReference type="EC" id="1.1.1.100" evidence="3"/>
<dbReference type="FunFam" id="3.40.50.720:FF:000084">
    <property type="entry name" value="Short-chain dehydrogenase reductase"/>
    <property type="match status" value="1"/>
</dbReference>
<dbReference type="PROSITE" id="PS00061">
    <property type="entry name" value="ADH_SHORT"/>
    <property type="match status" value="1"/>
</dbReference>
<dbReference type="InterPro" id="IPR036291">
    <property type="entry name" value="NAD(P)-bd_dom_sf"/>
</dbReference>
<dbReference type="Proteomes" id="UP000236724">
    <property type="component" value="Unassembled WGS sequence"/>
</dbReference>
<dbReference type="OrthoDB" id="9793499at2"/>
<evidence type="ECO:0000256" key="2">
    <source>
        <dbReference type="ARBA" id="ARBA00023002"/>
    </source>
</evidence>